<dbReference type="Pfam" id="PF06293">
    <property type="entry name" value="Kdo"/>
    <property type="match status" value="1"/>
</dbReference>
<evidence type="ECO:0008006" key="3">
    <source>
        <dbReference type="Google" id="ProtNLM"/>
    </source>
</evidence>
<evidence type="ECO:0000313" key="2">
    <source>
        <dbReference type="Proteomes" id="UP000215181"/>
    </source>
</evidence>
<gene>
    <name evidence="1" type="ORF">CGK74_14080</name>
</gene>
<sequence length="228" mass="26133">MMQFGIPCSADAEFERWWRADGEWVEAPNVRRGGNSGVQRVTDASGRCLYVKRQTGHLYRTVRHPFGRPTVLREATALQALSALDIPVPVLDYCGARRDTGQWAAVLVTRALDGHQSLDRWYAEPRDEALRKTVLDELARLLARMHRAHWQHGCLYAKHIFVRERPQAELPNVALLDLEKARLRLSASRASKHDLAQLSRHRAPMPDQDWRTFLASYQAAHRKLGMRP</sequence>
<organism evidence="1 2">
    <name type="scientific">Thauera propionica</name>
    <dbReference type="NCBI Taxonomy" id="2019431"/>
    <lineage>
        <taxon>Bacteria</taxon>
        <taxon>Pseudomonadati</taxon>
        <taxon>Pseudomonadota</taxon>
        <taxon>Betaproteobacteria</taxon>
        <taxon>Rhodocyclales</taxon>
        <taxon>Zoogloeaceae</taxon>
        <taxon>Thauera</taxon>
    </lineage>
</organism>
<protein>
    <recommendedName>
        <fullName evidence="3">InaA protein</fullName>
    </recommendedName>
</protein>
<dbReference type="OrthoDB" id="5405319at2"/>
<comment type="caution">
    <text evidence="1">The sequence shown here is derived from an EMBL/GenBank/DDBJ whole genome shotgun (WGS) entry which is preliminary data.</text>
</comment>
<name>A0A235EWF5_9RHOO</name>
<dbReference type="RefSeq" id="WP_094269071.1">
    <property type="nucleotide sequence ID" value="NZ_NOIH01000015.1"/>
</dbReference>
<dbReference type="InterPro" id="IPR011009">
    <property type="entry name" value="Kinase-like_dom_sf"/>
</dbReference>
<proteinExistence type="predicted"/>
<dbReference type="InterPro" id="IPR027023">
    <property type="entry name" value="Put_LipoPS_kinase_InaA"/>
</dbReference>
<dbReference type="EMBL" id="NOIH01000015">
    <property type="protein sequence ID" value="OYD53331.1"/>
    <property type="molecule type" value="Genomic_DNA"/>
</dbReference>
<reference evidence="1 2" key="1">
    <citation type="submission" date="2017-07" db="EMBL/GenBank/DDBJ databases">
        <title>Thauera sp. KNDSS-Mac4 genome sequence and assembly.</title>
        <authorList>
            <person name="Mayilraj S."/>
        </authorList>
    </citation>
    <scope>NUCLEOTIDE SEQUENCE [LARGE SCALE GENOMIC DNA]</scope>
    <source>
        <strain evidence="1 2">KNDSS-Mac4</strain>
    </source>
</reference>
<dbReference type="Proteomes" id="UP000215181">
    <property type="component" value="Unassembled WGS sequence"/>
</dbReference>
<dbReference type="SUPFAM" id="SSF56112">
    <property type="entry name" value="Protein kinase-like (PK-like)"/>
    <property type="match status" value="1"/>
</dbReference>
<dbReference type="PIRSF" id="PIRSF026326">
    <property type="entry name" value="InaA"/>
    <property type="match status" value="1"/>
</dbReference>
<keyword evidence="2" id="KW-1185">Reference proteome</keyword>
<accession>A0A235EWF5</accession>
<evidence type="ECO:0000313" key="1">
    <source>
        <dbReference type="EMBL" id="OYD53331.1"/>
    </source>
</evidence>
<dbReference type="AlphaFoldDB" id="A0A235EWF5"/>